<sequence length="261" mass="29935">MLIISLDSCMPTKNLKTLSVIIPAYKEAKTIRRDLNNIERTLKGGLSGNFHYEIICIVDGEVDDTCREAKKVSSPSVKIYSYKINRGKGYAVRFGMKKAKGELISFLDAGRDIKPAGIMMLLAHMEWYGADVIVGSKRHPVSKLNYPWFRQILSIGYQVGIRILFNLNLRDTQSGIKIYKRKVIKKILPKLKVDRFAMDIEMLALARHYGFKRIYEAPIEVNFNKASKIQYLPITNPNSPVRMAWDTLIVFWELKVLGKYN</sequence>
<evidence type="ECO:0000313" key="2">
    <source>
        <dbReference type="EMBL" id="KKS97237.1"/>
    </source>
</evidence>
<accession>A0A0G1DI36</accession>
<dbReference type="PANTHER" id="PTHR10859:SF91">
    <property type="entry name" value="DOLICHYL-PHOSPHATE BETA-GLUCOSYLTRANSFERASE"/>
    <property type="match status" value="1"/>
</dbReference>
<organism evidence="2 3">
    <name type="scientific">Candidatus Woesebacteria bacterium GW2011_GWB1_43_14</name>
    <dbReference type="NCBI Taxonomy" id="1618578"/>
    <lineage>
        <taxon>Bacteria</taxon>
        <taxon>Candidatus Woeseibacteriota</taxon>
    </lineage>
</organism>
<dbReference type="EMBL" id="LCFQ01000013">
    <property type="protein sequence ID" value="KKS97237.1"/>
    <property type="molecule type" value="Genomic_DNA"/>
</dbReference>
<dbReference type="Pfam" id="PF00535">
    <property type="entry name" value="Glycos_transf_2"/>
    <property type="match status" value="1"/>
</dbReference>
<name>A0A0G1DI36_9BACT</name>
<dbReference type="GO" id="GO:0006487">
    <property type="term" value="P:protein N-linked glycosylation"/>
    <property type="evidence" value="ECO:0007669"/>
    <property type="project" value="TreeGrafter"/>
</dbReference>
<proteinExistence type="predicted"/>
<reference evidence="2 3" key="1">
    <citation type="journal article" date="2015" name="Nature">
        <title>rRNA introns, odd ribosomes, and small enigmatic genomes across a large radiation of phyla.</title>
        <authorList>
            <person name="Brown C.T."/>
            <person name="Hug L.A."/>
            <person name="Thomas B.C."/>
            <person name="Sharon I."/>
            <person name="Castelle C.J."/>
            <person name="Singh A."/>
            <person name="Wilkins M.J."/>
            <person name="Williams K.H."/>
            <person name="Banfield J.F."/>
        </authorList>
    </citation>
    <scope>NUCLEOTIDE SEQUENCE [LARGE SCALE GENOMIC DNA]</scope>
</reference>
<dbReference type="InterPro" id="IPR029044">
    <property type="entry name" value="Nucleotide-diphossugar_trans"/>
</dbReference>
<evidence type="ECO:0000313" key="3">
    <source>
        <dbReference type="Proteomes" id="UP000034090"/>
    </source>
</evidence>
<dbReference type="InterPro" id="IPR001173">
    <property type="entry name" value="Glyco_trans_2-like"/>
</dbReference>
<dbReference type="Gene3D" id="3.90.550.10">
    <property type="entry name" value="Spore Coat Polysaccharide Biosynthesis Protein SpsA, Chain A"/>
    <property type="match status" value="1"/>
</dbReference>
<dbReference type="STRING" id="1618578.UV74_C0013G0359"/>
<comment type="caution">
    <text evidence="2">The sequence shown here is derived from an EMBL/GenBank/DDBJ whole genome shotgun (WGS) entry which is preliminary data.</text>
</comment>
<keyword evidence="2" id="KW-0808">Transferase</keyword>
<evidence type="ECO:0000259" key="1">
    <source>
        <dbReference type="Pfam" id="PF00535"/>
    </source>
</evidence>
<dbReference type="PANTHER" id="PTHR10859">
    <property type="entry name" value="GLYCOSYL TRANSFERASE"/>
    <property type="match status" value="1"/>
</dbReference>
<dbReference type="GO" id="GO:0016740">
    <property type="term" value="F:transferase activity"/>
    <property type="evidence" value="ECO:0007669"/>
    <property type="project" value="UniProtKB-KW"/>
</dbReference>
<feature type="domain" description="Glycosyltransferase 2-like" evidence="1">
    <location>
        <begin position="19"/>
        <end position="187"/>
    </location>
</feature>
<protein>
    <submittedName>
        <fullName evidence="2">Glycosyltransferase, group 2 family protein</fullName>
    </submittedName>
</protein>
<dbReference type="Proteomes" id="UP000034090">
    <property type="component" value="Unassembled WGS sequence"/>
</dbReference>
<dbReference type="AlphaFoldDB" id="A0A0G1DI36"/>
<gene>
    <name evidence="2" type="ORF">UV74_C0013G0359</name>
</gene>
<dbReference type="SUPFAM" id="SSF53448">
    <property type="entry name" value="Nucleotide-diphospho-sugar transferases"/>
    <property type="match status" value="1"/>
</dbReference>